<dbReference type="RefSeq" id="WP_344875451.1">
    <property type="nucleotide sequence ID" value="NZ_BAABAL010000009.1"/>
</dbReference>
<sequence>MATTRYRAEAEPVLDAFSADHADTTNDARLWPPETGRTPRSLAASPYWAAFTHIG</sequence>
<gene>
    <name evidence="2" type="ORF">GCM10022247_32210</name>
</gene>
<proteinExistence type="predicted"/>
<dbReference type="EMBL" id="BAABAL010000009">
    <property type="protein sequence ID" value="GAA4007631.1"/>
    <property type="molecule type" value="Genomic_DNA"/>
</dbReference>
<organism evidence="2 3">
    <name type="scientific">Allokutzneria multivorans</name>
    <dbReference type="NCBI Taxonomy" id="1142134"/>
    <lineage>
        <taxon>Bacteria</taxon>
        <taxon>Bacillati</taxon>
        <taxon>Actinomycetota</taxon>
        <taxon>Actinomycetes</taxon>
        <taxon>Pseudonocardiales</taxon>
        <taxon>Pseudonocardiaceae</taxon>
        <taxon>Allokutzneria</taxon>
    </lineage>
</organism>
<feature type="region of interest" description="Disordered" evidence="1">
    <location>
        <begin position="19"/>
        <end position="39"/>
    </location>
</feature>
<keyword evidence="3" id="KW-1185">Reference proteome</keyword>
<comment type="caution">
    <text evidence="2">The sequence shown here is derived from an EMBL/GenBank/DDBJ whole genome shotgun (WGS) entry which is preliminary data.</text>
</comment>
<reference evidence="3" key="1">
    <citation type="journal article" date="2019" name="Int. J. Syst. Evol. Microbiol.">
        <title>The Global Catalogue of Microorganisms (GCM) 10K type strain sequencing project: providing services to taxonomists for standard genome sequencing and annotation.</title>
        <authorList>
            <consortium name="The Broad Institute Genomics Platform"/>
            <consortium name="The Broad Institute Genome Sequencing Center for Infectious Disease"/>
            <person name="Wu L."/>
            <person name="Ma J."/>
        </authorList>
    </citation>
    <scope>NUCLEOTIDE SEQUENCE [LARGE SCALE GENOMIC DNA]</scope>
    <source>
        <strain evidence="3">JCM 17342</strain>
    </source>
</reference>
<evidence type="ECO:0000313" key="3">
    <source>
        <dbReference type="Proteomes" id="UP001501747"/>
    </source>
</evidence>
<name>A0ABP7S715_9PSEU</name>
<evidence type="ECO:0000256" key="1">
    <source>
        <dbReference type="SAM" id="MobiDB-lite"/>
    </source>
</evidence>
<accession>A0ABP7S715</accession>
<evidence type="ECO:0000313" key="2">
    <source>
        <dbReference type="EMBL" id="GAA4007631.1"/>
    </source>
</evidence>
<protein>
    <submittedName>
        <fullName evidence="2">Uncharacterized protein</fullName>
    </submittedName>
</protein>
<dbReference type="Proteomes" id="UP001501747">
    <property type="component" value="Unassembled WGS sequence"/>
</dbReference>